<comment type="similarity">
    <text evidence="1">Belongs to the AB hydrolase superfamily. MetX family.</text>
</comment>
<dbReference type="InterPro" id="IPR008220">
    <property type="entry name" value="HAT_MetX-like"/>
</dbReference>
<evidence type="ECO:0000259" key="2">
    <source>
        <dbReference type="Pfam" id="PF00561"/>
    </source>
</evidence>
<dbReference type="Pfam" id="PF00561">
    <property type="entry name" value="Abhydrolase_1"/>
    <property type="match status" value="1"/>
</dbReference>
<keyword evidence="3" id="KW-0012">Acyltransferase</keyword>
<dbReference type="SUPFAM" id="SSF53474">
    <property type="entry name" value="alpha/beta-Hydrolases"/>
    <property type="match status" value="1"/>
</dbReference>
<protein>
    <submittedName>
        <fullName evidence="3">Serine O-succinyltransferase</fullName>
        <ecNumber evidence="3">2.3.1.31</ecNumber>
    </submittedName>
</protein>
<name>A0ABR2X0G7_9FUNG</name>
<dbReference type="Gene3D" id="3.40.50.1820">
    <property type="entry name" value="alpha/beta hydrolase"/>
    <property type="match status" value="1"/>
</dbReference>
<sequence length="504" mass="56470">MFSRSFLGNIKRTVRKPFLNGRLTQVNNLVPTASLHYASRHQFQASTTIKSGKPELEMPSFPCLERLENRTRSLLDKGPEPAYQKVLTGYKTYKHTRPFLCDHGGVLPEYDLAYETWGNLNEKKDNVILLHTGLSASSHAKSHADNTNPGWWEDFIGPGLAIDTNNFFVICTNVIGGCYGSSGPSSIDPNTDERYATRFPILTIFDMIRAQFNLLDHLGIDKLYASVGASMGGMQSIAAASLYPERVSRVISISGCARSHPYSIALRHTQRQVLMSDPNWNRGFYYDGIPPHIGMKLARQIATITYRSGPEWEQRFARKRFQEDQVPSLCPDFLIETYLDHQGEKFCLQYDANSLLYISKAMDMFDMSASAVRKLQEKREINTVNMKSVLAESELVEGAGFCLTSSRQADESDFESDDVNLDAEKADLIRGMSRINMPILVLGVQSDILFPSWQQKEIADAIRAGGNKSVTYYELDSLYGHDTFLIDRVGVGAAVKGHLENSVV</sequence>
<dbReference type="InterPro" id="IPR000073">
    <property type="entry name" value="AB_hydrolase_1"/>
</dbReference>
<feature type="domain" description="AB hydrolase-1" evidence="2">
    <location>
        <begin position="126"/>
        <end position="484"/>
    </location>
</feature>
<keyword evidence="4" id="KW-1185">Reference proteome</keyword>
<dbReference type="PIRSF" id="PIRSF000443">
    <property type="entry name" value="Homoser_Ac_trans"/>
    <property type="match status" value="1"/>
</dbReference>
<evidence type="ECO:0000256" key="1">
    <source>
        <dbReference type="ARBA" id="ARBA00006886"/>
    </source>
</evidence>
<dbReference type="EMBL" id="JASJQH010000092">
    <property type="protein sequence ID" value="KAK9767215.1"/>
    <property type="molecule type" value="Genomic_DNA"/>
</dbReference>
<keyword evidence="3" id="KW-0808">Transferase</keyword>
<dbReference type="Proteomes" id="UP001479436">
    <property type="component" value="Unassembled WGS sequence"/>
</dbReference>
<dbReference type="NCBIfam" id="NF001209">
    <property type="entry name" value="PRK00175.1"/>
    <property type="match status" value="1"/>
</dbReference>
<evidence type="ECO:0000313" key="4">
    <source>
        <dbReference type="Proteomes" id="UP001479436"/>
    </source>
</evidence>
<dbReference type="PANTHER" id="PTHR32268:SF16">
    <property type="entry name" value="SERINE O-SUCCINYLTRANSFERASE"/>
    <property type="match status" value="1"/>
</dbReference>
<dbReference type="EC" id="2.3.1.31" evidence="3"/>
<dbReference type="GO" id="GO:0004414">
    <property type="term" value="F:homoserine O-acetyltransferase activity"/>
    <property type="evidence" value="ECO:0007669"/>
    <property type="project" value="UniProtKB-EC"/>
</dbReference>
<evidence type="ECO:0000313" key="3">
    <source>
        <dbReference type="EMBL" id="KAK9767215.1"/>
    </source>
</evidence>
<accession>A0ABR2X0G7</accession>
<comment type="caution">
    <text evidence="3">The sequence shown here is derived from an EMBL/GenBank/DDBJ whole genome shotgun (WGS) entry which is preliminary data.</text>
</comment>
<dbReference type="InterPro" id="IPR029058">
    <property type="entry name" value="AB_hydrolase_fold"/>
</dbReference>
<organism evidence="3 4">
    <name type="scientific">Basidiobolus ranarum</name>
    <dbReference type="NCBI Taxonomy" id="34480"/>
    <lineage>
        <taxon>Eukaryota</taxon>
        <taxon>Fungi</taxon>
        <taxon>Fungi incertae sedis</taxon>
        <taxon>Zoopagomycota</taxon>
        <taxon>Entomophthoromycotina</taxon>
        <taxon>Basidiobolomycetes</taxon>
        <taxon>Basidiobolales</taxon>
        <taxon>Basidiobolaceae</taxon>
        <taxon>Basidiobolus</taxon>
    </lineage>
</organism>
<proteinExistence type="inferred from homology"/>
<dbReference type="NCBIfam" id="TIGR01392">
    <property type="entry name" value="homoserO_Ac_trn"/>
    <property type="match status" value="1"/>
</dbReference>
<gene>
    <name evidence="3" type="primary">cys2</name>
    <name evidence="3" type="ORF">K7432_003140</name>
</gene>
<dbReference type="PANTHER" id="PTHR32268">
    <property type="entry name" value="HOMOSERINE O-ACETYLTRANSFERASE"/>
    <property type="match status" value="1"/>
</dbReference>
<dbReference type="HAMAP" id="MF_00296">
    <property type="entry name" value="MetX_acyltransf"/>
    <property type="match status" value="1"/>
</dbReference>
<reference evidence="3 4" key="1">
    <citation type="submission" date="2023-04" db="EMBL/GenBank/DDBJ databases">
        <title>Genome of Basidiobolus ranarum AG-B5.</title>
        <authorList>
            <person name="Stajich J.E."/>
            <person name="Carter-House D."/>
            <person name="Gryganskyi A."/>
        </authorList>
    </citation>
    <scope>NUCLEOTIDE SEQUENCE [LARGE SCALE GENOMIC DNA]</scope>
    <source>
        <strain evidence="3 4">AG-B5</strain>
    </source>
</reference>